<dbReference type="Gene3D" id="3.20.20.80">
    <property type="entry name" value="Glycosidases"/>
    <property type="match status" value="1"/>
</dbReference>
<evidence type="ECO:0000256" key="1">
    <source>
        <dbReference type="ARBA" id="ARBA00007806"/>
    </source>
</evidence>
<dbReference type="EnsemblPlants" id="Pp3c7_14360V3.2">
    <property type="protein sequence ID" value="Pp3c7_14360V3.2"/>
    <property type="gene ID" value="Pp3c7_14360"/>
</dbReference>
<dbReference type="PaxDb" id="3218-PP1S264_60V6.1"/>
<evidence type="ECO:0000256" key="7">
    <source>
        <dbReference type="RuleBase" id="RU361185"/>
    </source>
</evidence>
<keyword evidence="3 7" id="KW-0378">Hydrolase</keyword>
<dbReference type="Proteomes" id="UP000006727">
    <property type="component" value="Chromosome 7"/>
</dbReference>
<evidence type="ECO:0000256" key="5">
    <source>
        <dbReference type="ARBA" id="ARBA00023295"/>
    </source>
</evidence>
<keyword evidence="14" id="KW-1185">Reference proteome</keyword>
<dbReference type="Gene3D" id="2.60.40.1760">
    <property type="entry name" value="glycosyl hydrolase (family 31)"/>
    <property type="match status" value="1"/>
</dbReference>
<dbReference type="CDD" id="cd14752">
    <property type="entry name" value="GH31_N"/>
    <property type="match status" value="1"/>
</dbReference>
<dbReference type="Pfam" id="PF21365">
    <property type="entry name" value="Glyco_hydro_31_3rd"/>
    <property type="match status" value="1"/>
</dbReference>
<feature type="signal peptide" evidence="8">
    <location>
        <begin position="1"/>
        <end position="22"/>
    </location>
</feature>
<dbReference type="GeneID" id="112284212"/>
<keyword evidence="2 8" id="KW-0732">Signal</keyword>
<feature type="chain" id="PRO_5043158260" description="Maltase" evidence="8">
    <location>
        <begin position="23"/>
        <end position="903"/>
    </location>
</feature>
<proteinExistence type="inferred from homology"/>
<reference evidence="13" key="3">
    <citation type="submission" date="2020-12" db="UniProtKB">
        <authorList>
            <consortium name="EnsemblPlants"/>
        </authorList>
    </citation>
    <scope>IDENTIFICATION</scope>
</reference>
<evidence type="ECO:0000256" key="2">
    <source>
        <dbReference type="ARBA" id="ARBA00022729"/>
    </source>
</evidence>
<feature type="domain" description="Glycoside hydrolase family 31 TIM barrel" evidence="9">
    <location>
        <begin position="289"/>
        <end position="659"/>
    </location>
</feature>
<dbReference type="Gene3D" id="2.60.40.1180">
    <property type="entry name" value="Golgi alpha-mannosidase II"/>
    <property type="match status" value="2"/>
</dbReference>
<feature type="domain" description="Glycosyl hydrolase family 31 C-terminal" evidence="11">
    <location>
        <begin position="667"/>
        <end position="755"/>
    </location>
</feature>
<evidence type="ECO:0000256" key="4">
    <source>
        <dbReference type="ARBA" id="ARBA00023180"/>
    </source>
</evidence>
<dbReference type="STRING" id="3218.A0A2K1KBP5"/>
<feature type="domain" description="Glycoside hydrolase family 31 N-terminal" evidence="10">
    <location>
        <begin position="76"/>
        <end position="248"/>
    </location>
</feature>
<dbReference type="AlphaFoldDB" id="A0A2K1KBP5"/>
<dbReference type="FunCoup" id="A0A2K1KBP5">
    <property type="interactions" value="1988"/>
</dbReference>
<evidence type="ECO:0000256" key="3">
    <source>
        <dbReference type="ARBA" id="ARBA00022801"/>
    </source>
</evidence>
<evidence type="ECO:0000256" key="6">
    <source>
        <dbReference type="ARBA" id="ARBA00041343"/>
    </source>
</evidence>
<dbReference type="Pfam" id="PF01055">
    <property type="entry name" value="Glyco_hydro_31_2nd"/>
    <property type="match status" value="1"/>
</dbReference>
<dbReference type="EnsemblPlants" id="Pp3c7_14360V3.1">
    <property type="protein sequence ID" value="Pp3c7_14360V3.1"/>
    <property type="gene ID" value="Pp3c7_14360"/>
</dbReference>
<dbReference type="InterPro" id="IPR048395">
    <property type="entry name" value="Glyco_hydro_31_C"/>
</dbReference>
<dbReference type="SUPFAM" id="SSF74650">
    <property type="entry name" value="Galactose mutarotase-like"/>
    <property type="match status" value="1"/>
</dbReference>
<comment type="similarity">
    <text evidence="1 7">Belongs to the glycosyl hydrolase 31 family.</text>
</comment>
<dbReference type="SUPFAM" id="SSF51445">
    <property type="entry name" value="(Trans)glycosidases"/>
    <property type="match status" value="1"/>
</dbReference>
<gene>
    <name evidence="13" type="primary">LOC112284212</name>
    <name evidence="12" type="ORF">PHYPA_010383</name>
</gene>
<dbReference type="EMBL" id="ABEU02000007">
    <property type="protein sequence ID" value="PNR51197.1"/>
    <property type="molecule type" value="Genomic_DNA"/>
</dbReference>
<dbReference type="GO" id="GO:0005975">
    <property type="term" value="P:carbohydrate metabolic process"/>
    <property type="evidence" value="ECO:0007669"/>
    <property type="project" value="InterPro"/>
</dbReference>
<dbReference type="InterPro" id="IPR011013">
    <property type="entry name" value="Gal_mutarotase_sf_dom"/>
</dbReference>
<evidence type="ECO:0000313" key="12">
    <source>
        <dbReference type="EMBL" id="PNR51197.1"/>
    </source>
</evidence>
<evidence type="ECO:0000259" key="11">
    <source>
        <dbReference type="Pfam" id="PF21365"/>
    </source>
</evidence>
<accession>A0A2K1KBP5</accession>
<dbReference type="InterPro" id="IPR000322">
    <property type="entry name" value="Glyco_hydro_31_TIM"/>
</dbReference>
<dbReference type="GO" id="GO:0004553">
    <property type="term" value="F:hydrolase activity, hydrolyzing O-glycosyl compounds"/>
    <property type="evidence" value="ECO:0000318"/>
    <property type="project" value="GO_Central"/>
</dbReference>
<dbReference type="InterPro" id="IPR017853">
    <property type="entry name" value="GH"/>
</dbReference>
<keyword evidence="5 7" id="KW-0326">Glycosidase</keyword>
<reference evidence="12 14" key="1">
    <citation type="journal article" date="2008" name="Science">
        <title>The Physcomitrella genome reveals evolutionary insights into the conquest of land by plants.</title>
        <authorList>
            <person name="Rensing S."/>
            <person name="Lang D."/>
            <person name="Zimmer A."/>
            <person name="Terry A."/>
            <person name="Salamov A."/>
            <person name="Shapiro H."/>
            <person name="Nishiyama T."/>
            <person name="Perroud P.-F."/>
            <person name="Lindquist E."/>
            <person name="Kamisugi Y."/>
            <person name="Tanahashi T."/>
            <person name="Sakakibara K."/>
            <person name="Fujita T."/>
            <person name="Oishi K."/>
            <person name="Shin-I T."/>
            <person name="Kuroki Y."/>
            <person name="Toyoda A."/>
            <person name="Suzuki Y."/>
            <person name="Hashimoto A."/>
            <person name="Yamaguchi K."/>
            <person name="Sugano A."/>
            <person name="Kohara Y."/>
            <person name="Fujiyama A."/>
            <person name="Anterola A."/>
            <person name="Aoki S."/>
            <person name="Ashton N."/>
            <person name="Barbazuk W.B."/>
            <person name="Barker E."/>
            <person name="Bennetzen J."/>
            <person name="Bezanilla M."/>
            <person name="Blankenship R."/>
            <person name="Cho S.H."/>
            <person name="Dutcher S."/>
            <person name="Estelle M."/>
            <person name="Fawcett J.A."/>
            <person name="Gundlach H."/>
            <person name="Hanada K."/>
            <person name="Heyl A."/>
            <person name="Hicks K.A."/>
            <person name="Hugh J."/>
            <person name="Lohr M."/>
            <person name="Mayer K."/>
            <person name="Melkozernov A."/>
            <person name="Murata T."/>
            <person name="Nelson D."/>
            <person name="Pils B."/>
            <person name="Prigge M."/>
            <person name="Reiss B."/>
            <person name="Renner T."/>
            <person name="Rombauts S."/>
            <person name="Rushton P."/>
            <person name="Sanderfoot A."/>
            <person name="Schween G."/>
            <person name="Shiu S.-H."/>
            <person name="Stueber K."/>
            <person name="Theodoulou F.L."/>
            <person name="Tu H."/>
            <person name="Van de Peer Y."/>
            <person name="Verrier P.J."/>
            <person name="Waters E."/>
            <person name="Wood A."/>
            <person name="Yang L."/>
            <person name="Cove D."/>
            <person name="Cuming A."/>
            <person name="Hasebe M."/>
            <person name="Lucas S."/>
            <person name="Mishler D.B."/>
            <person name="Reski R."/>
            <person name="Grigoriev I."/>
            <person name="Quatrano R.S."/>
            <person name="Boore J.L."/>
        </authorList>
    </citation>
    <scope>NUCLEOTIDE SEQUENCE [LARGE SCALE GENOMIC DNA]</scope>
    <source>
        <strain evidence="13 14">cv. Gransden 2004</strain>
    </source>
</reference>
<dbReference type="InterPro" id="IPR030458">
    <property type="entry name" value="Glyco_hydro_31_AS"/>
</dbReference>
<reference evidence="12 14" key="2">
    <citation type="journal article" date="2018" name="Plant J.">
        <title>The Physcomitrella patens chromosome-scale assembly reveals moss genome structure and evolution.</title>
        <authorList>
            <person name="Lang D."/>
            <person name="Ullrich K.K."/>
            <person name="Murat F."/>
            <person name="Fuchs J."/>
            <person name="Jenkins J."/>
            <person name="Haas F.B."/>
            <person name="Piednoel M."/>
            <person name="Gundlach H."/>
            <person name="Van Bel M."/>
            <person name="Meyberg R."/>
            <person name="Vives C."/>
            <person name="Morata J."/>
            <person name="Symeonidi A."/>
            <person name="Hiss M."/>
            <person name="Muchero W."/>
            <person name="Kamisugi Y."/>
            <person name="Saleh O."/>
            <person name="Blanc G."/>
            <person name="Decker E.L."/>
            <person name="van Gessel N."/>
            <person name="Grimwood J."/>
            <person name="Hayes R.D."/>
            <person name="Graham S.W."/>
            <person name="Gunter L.E."/>
            <person name="McDaniel S.F."/>
            <person name="Hoernstein S.N.W."/>
            <person name="Larsson A."/>
            <person name="Li F.W."/>
            <person name="Perroud P.F."/>
            <person name="Phillips J."/>
            <person name="Ranjan P."/>
            <person name="Rokshar D.S."/>
            <person name="Rothfels C.J."/>
            <person name="Schneider L."/>
            <person name="Shu S."/>
            <person name="Stevenson D.W."/>
            <person name="Thummler F."/>
            <person name="Tillich M."/>
            <person name="Villarreal Aguilar J.C."/>
            <person name="Widiez T."/>
            <person name="Wong G.K."/>
            <person name="Wymore A."/>
            <person name="Zhang Y."/>
            <person name="Zimmer A.D."/>
            <person name="Quatrano R.S."/>
            <person name="Mayer K.F.X."/>
            <person name="Goodstein D."/>
            <person name="Casacuberta J.M."/>
            <person name="Vandepoele K."/>
            <person name="Reski R."/>
            <person name="Cuming A.C."/>
            <person name="Tuskan G.A."/>
            <person name="Maumus F."/>
            <person name="Salse J."/>
            <person name="Schmutz J."/>
            <person name="Rensing S.A."/>
        </authorList>
    </citation>
    <scope>NUCLEOTIDE SEQUENCE [LARGE SCALE GENOMIC DNA]</scope>
    <source>
        <strain evidence="13 14">cv. Gransden 2004</strain>
    </source>
</reference>
<dbReference type="OrthoDB" id="5839090at2759"/>
<dbReference type="FunFam" id="2.60.40.1180:FF:000044">
    <property type="entry name" value="Alpha-glucosidase 1"/>
    <property type="match status" value="1"/>
</dbReference>
<evidence type="ECO:0000259" key="9">
    <source>
        <dbReference type="Pfam" id="PF01055"/>
    </source>
</evidence>
<dbReference type="Gramene" id="Pp3c7_14360V3.1">
    <property type="protein sequence ID" value="Pp3c7_14360V3.1"/>
    <property type="gene ID" value="Pp3c7_14360"/>
</dbReference>
<dbReference type="PANTHER" id="PTHR22762:SF133">
    <property type="entry name" value="P-TYPE DOMAIN-CONTAINING PROTEIN"/>
    <property type="match status" value="1"/>
</dbReference>
<keyword evidence="4" id="KW-0325">Glycoprotein</keyword>
<dbReference type="RefSeq" id="XP_024379581.1">
    <property type="nucleotide sequence ID" value="XM_024523813.2"/>
</dbReference>
<dbReference type="InterPro" id="IPR025887">
    <property type="entry name" value="Glyco_hydro_31_N_dom"/>
</dbReference>
<dbReference type="PROSITE" id="PS00129">
    <property type="entry name" value="GLYCOSYL_HYDROL_F31_1"/>
    <property type="match status" value="1"/>
</dbReference>
<dbReference type="KEGG" id="ppp:112284212"/>
<evidence type="ECO:0000313" key="13">
    <source>
        <dbReference type="EnsemblPlants" id="Pp3c7_14360V3.1"/>
    </source>
</evidence>
<dbReference type="Gramene" id="Pp3c7_14360V3.2">
    <property type="protein sequence ID" value="Pp3c7_14360V3.2"/>
    <property type="gene ID" value="Pp3c7_14360"/>
</dbReference>
<dbReference type="GO" id="GO:0030246">
    <property type="term" value="F:carbohydrate binding"/>
    <property type="evidence" value="ECO:0007669"/>
    <property type="project" value="InterPro"/>
</dbReference>
<dbReference type="FunFam" id="3.20.20.80:FF:000016">
    <property type="entry name" value="Maltase-glucoamylase, intestinal"/>
    <property type="match status" value="1"/>
</dbReference>
<evidence type="ECO:0000313" key="14">
    <source>
        <dbReference type="Proteomes" id="UP000006727"/>
    </source>
</evidence>
<organism evidence="12">
    <name type="scientific">Physcomitrium patens</name>
    <name type="common">Spreading-leaved earth moss</name>
    <name type="synonym">Physcomitrella patens</name>
    <dbReference type="NCBI Taxonomy" id="3218"/>
    <lineage>
        <taxon>Eukaryota</taxon>
        <taxon>Viridiplantae</taxon>
        <taxon>Streptophyta</taxon>
        <taxon>Embryophyta</taxon>
        <taxon>Bryophyta</taxon>
        <taxon>Bryophytina</taxon>
        <taxon>Bryopsida</taxon>
        <taxon>Funariidae</taxon>
        <taxon>Funariales</taxon>
        <taxon>Funariaceae</taxon>
        <taxon>Physcomitrium</taxon>
    </lineage>
</organism>
<name>A0A2K1KBP5_PHYPA</name>
<evidence type="ECO:0000256" key="8">
    <source>
        <dbReference type="SAM" id="SignalP"/>
    </source>
</evidence>
<dbReference type="PANTHER" id="PTHR22762">
    <property type="entry name" value="ALPHA-GLUCOSIDASE"/>
    <property type="match status" value="1"/>
</dbReference>
<sequence length="903" mass="100957">MKMLVVKFWAMLCVVTSWQTMGMETMASSLGKGQRVTSVTELPDGRGFIADLEVIEQTTLYGPDINELRITARIEGQYRVHIQILDRSKPRWEIPVFLVPRNEPLAKGLKHNLELPEQQLIKLTYTTNPFGFAVVRIANDEVLFNSTPSATFSLNDDASHSFNSMVFKDQYLEISTHLPSSATLFGLGERTQPHGLPLVKGKTYSLWATDLGSTTLDVDLYGVYPYYMDVRDGGLTHGVLLLNSNGMDVEYGGDFLTWRVIGGTFDFYFFAGPTPLNVVDQFTELVGRPAPMPYWSFGFHQCKWGYRNVTELKHVVKNFKKAHIPLDTIWNDIDYMQNYLDFTTDSERYPEDELKDFIEDLHDNGQHYVLILDPGISMAYNNYSTFQRGLAEDIFLKDDQNENYLGQVWPGPVYFPDFLNPKGKAWWGNEIAEFHRKVPFDGLWIDMNEVSNFCNGTRCKFNGVVYLDHNECYVECEKPTSQWSDPPYKMIRQGAYDNIGDKTIAMNVKHYNGTLEYNSHNLYGLSEAIATNEALKATRKKRPFVLSRSTFLGSGAHTAHWTGDNAATFKDLEYSITSILNSGIVGIPMVGADICGFAGNATEELCNRWIQLGAFYPFSRSHNIIGATPQEPYVWPQVAATARSALGMRYRLLPYYYSLMFEAHNRGTPIARPLFFSFPEDTNALSISKQFMLGSGLMVTPVTLPDVTMVNGYFPKGTWYSLFDYKSKVESKGERVDVAAPSDTINVHIHEGTVLPIQEEASTSAQVKKTPFTLVVAFPAANRSGYAIGKLFVDNGDDIDMVIRKGRSTFARFIAQQSAERGILTSKVTSGGYANQEGLTIKTVVILGANSAPTGIELSGEPVSSSVSSTFDASVPSLTISGLSLSVGDEFQLQWTTELHLSG</sequence>
<dbReference type="CDD" id="cd06602">
    <property type="entry name" value="GH31_MGAM_SI_GAA"/>
    <property type="match status" value="1"/>
</dbReference>
<dbReference type="SUPFAM" id="SSF51011">
    <property type="entry name" value="Glycosyl hydrolase domain"/>
    <property type="match status" value="1"/>
</dbReference>
<dbReference type="Pfam" id="PF13802">
    <property type="entry name" value="Gal_mutarotas_2"/>
    <property type="match status" value="1"/>
</dbReference>
<protein>
    <recommendedName>
        <fullName evidence="6">Maltase</fullName>
    </recommendedName>
</protein>
<dbReference type="InterPro" id="IPR013780">
    <property type="entry name" value="Glyco_hydro_b"/>
</dbReference>
<evidence type="ECO:0000259" key="10">
    <source>
        <dbReference type="Pfam" id="PF13802"/>
    </source>
</evidence>